<feature type="domain" description="Integrase catalytic" evidence="5">
    <location>
        <begin position="317"/>
        <end position="490"/>
    </location>
</feature>
<dbReference type="InterPro" id="IPR039537">
    <property type="entry name" value="Retrotran_Ty1/copia-like"/>
</dbReference>
<dbReference type="Proteomes" id="UP001172457">
    <property type="component" value="Chromosome 3"/>
</dbReference>
<dbReference type="PROSITE" id="PS50994">
    <property type="entry name" value="INTEGRASE"/>
    <property type="match status" value="1"/>
</dbReference>
<dbReference type="GO" id="GO:0046872">
    <property type="term" value="F:metal ion binding"/>
    <property type="evidence" value="ECO:0007669"/>
    <property type="project" value="UniProtKB-KW"/>
</dbReference>
<dbReference type="InterPro" id="IPR057670">
    <property type="entry name" value="SH3_retrovirus"/>
</dbReference>
<proteinExistence type="predicted"/>
<dbReference type="AlphaFoldDB" id="A0AA38TSD2"/>
<comment type="caution">
    <text evidence="6">The sequence shown here is derived from an EMBL/GenBank/DDBJ whole genome shotgun (WGS) entry which is preliminary data.</text>
</comment>
<dbReference type="EMBL" id="JARYMX010000003">
    <property type="protein sequence ID" value="KAJ9556752.1"/>
    <property type="molecule type" value="Genomic_DNA"/>
</dbReference>
<name>A0AA38TSD2_9ASTR</name>
<dbReference type="InterPro" id="IPR036397">
    <property type="entry name" value="RNaseH_sf"/>
</dbReference>
<reference evidence="6" key="1">
    <citation type="submission" date="2023-03" db="EMBL/GenBank/DDBJ databases">
        <title>Chromosome-scale reference genome and RAD-based genetic map of yellow starthistle (Centaurea solstitialis) reveal putative structural variation and QTLs associated with invader traits.</title>
        <authorList>
            <person name="Reatini B."/>
            <person name="Cang F.A."/>
            <person name="Jiang Q."/>
            <person name="Mckibben M.T.W."/>
            <person name="Barker M.S."/>
            <person name="Rieseberg L.H."/>
            <person name="Dlugosch K.M."/>
        </authorList>
    </citation>
    <scope>NUCLEOTIDE SEQUENCE</scope>
    <source>
        <strain evidence="6">CAN-66</strain>
        <tissue evidence="6">Leaf</tissue>
    </source>
</reference>
<evidence type="ECO:0000256" key="2">
    <source>
        <dbReference type="ARBA" id="ARBA00022723"/>
    </source>
</evidence>
<evidence type="ECO:0000256" key="3">
    <source>
        <dbReference type="ARBA" id="ARBA00022801"/>
    </source>
</evidence>
<evidence type="ECO:0000313" key="7">
    <source>
        <dbReference type="Proteomes" id="UP001172457"/>
    </source>
</evidence>
<dbReference type="Pfam" id="PF22936">
    <property type="entry name" value="Pol_BBD"/>
    <property type="match status" value="1"/>
</dbReference>
<evidence type="ECO:0000313" key="6">
    <source>
        <dbReference type="EMBL" id="KAJ9556752.1"/>
    </source>
</evidence>
<evidence type="ECO:0000256" key="1">
    <source>
        <dbReference type="ARBA" id="ARBA00022670"/>
    </source>
</evidence>
<accession>A0AA38TSD2</accession>
<dbReference type="GO" id="GO:0006508">
    <property type="term" value="P:proteolysis"/>
    <property type="evidence" value="ECO:0007669"/>
    <property type="project" value="UniProtKB-KW"/>
</dbReference>
<dbReference type="GO" id="GO:0015074">
    <property type="term" value="P:DNA integration"/>
    <property type="evidence" value="ECO:0007669"/>
    <property type="project" value="InterPro"/>
</dbReference>
<dbReference type="GO" id="GO:0008233">
    <property type="term" value="F:peptidase activity"/>
    <property type="evidence" value="ECO:0007669"/>
    <property type="project" value="UniProtKB-KW"/>
</dbReference>
<dbReference type="InterPro" id="IPR012337">
    <property type="entry name" value="RNaseH-like_sf"/>
</dbReference>
<sequence>MKVVYVLDPDLLELPKTTDDDTVARMAERKKRGEDEFLCREYILNSFTDRLYDLYSQLKSTKEIWKALEHKYDTEKQGADKFIAFKLFEFSMSDNTSILDQVHEFLILISKFKNLNITIPDQLVVGGIIAKLPPSWNDYRKKLLHTTEDFTLEQLQKHLRIEEETRNREKDLNVANASIDFQKEQTWVKKGTEVHEKTNEKESEKANVVEEKDYNEIIAMVSNFHIGMIQETHMAAIVTSDDWWYDSGATVHVCNNRSVFKDYVETVDGHEVLMGDHHTSKVQGTGSVELNFTSRKKIALTKNINKCEIYVQAKMKRKTFPKIERNSEILELVHSDICELNGVITRGGCRHFITFIDDHSKFTYVYLMKTKDQAFDMFKIYKSMVETQKGKKLKILRSDRGGEYFPTNFTSFCEDHGLIHQVSAPYRPQQNGVEERKNGVLVDMVNAMLVNSSLLLDLWGEALLTACHVHNRVPSKKLKQSPYELWKERKPNLSYLRVWGCLAYYKAPDPKKTKLGPIALKSVFLRYAENSKAYRLLDLDSNVIVESRDIDFFESKFKHDSTHLDEPISIPLRDTLVDSSISHKRDLPESSNEPRRSGRARKEKNLGPDLINSQAISFLVEGNRDTMTNKIPIYLVLKMKMIQKHILKQWLPEILLFGRNPLMMKWIPKWQIKLGFYQICLRDQRLVAQGFSQREGVDYFDTYAPVARITSIRVLLALSSIYNLYVHQMDVKTAFMNGDLDEEVYMRQQEGFVLPGNENKFKEANTPYDNSCKLNKNVGRAVAQLEYASAIGSLIFTSNPSLEHWEAIGRVFGYLKRTKNFALHYGNFPAILEGFSDASWITSDNDNKSTSGLIFKLGGGAVSWASMKQMCITHSTMEAEFLALAASGKEANEAKWGRNMLLDIKKLKTEPKIIYGVGSVRFRSGSVFSVQMLTPNIKLWPQPMPAISLHCDSEATLSRAYNKIYNGKSRHIRLRHAYIRELITNRIITIIYVRSCNNLSAPFTKGLPGDVIFGTTREMGLRPTD</sequence>
<gene>
    <name evidence="6" type="ORF">OSB04_011366</name>
</gene>
<dbReference type="Pfam" id="PF00665">
    <property type="entry name" value="rve"/>
    <property type="match status" value="1"/>
</dbReference>
<keyword evidence="1" id="KW-0645">Protease</keyword>
<dbReference type="Pfam" id="PF07727">
    <property type="entry name" value="RVT_2"/>
    <property type="match status" value="1"/>
</dbReference>
<feature type="region of interest" description="Disordered" evidence="4">
    <location>
        <begin position="582"/>
        <end position="604"/>
    </location>
</feature>
<dbReference type="CDD" id="cd09272">
    <property type="entry name" value="RNase_HI_RT_Ty1"/>
    <property type="match status" value="1"/>
</dbReference>
<dbReference type="GO" id="GO:0003676">
    <property type="term" value="F:nucleic acid binding"/>
    <property type="evidence" value="ECO:0007669"/>
    <property type="project" value="InterPro"/>
</dbReference>
<dbReference type="Pfam" id="PF25597">
    <property type="entry name" value="SH3_retrovirus"/>
    <property type="match status" value="1"/>
</dbReference>
<evidence type="ECO:0000256" key="4">
    <source>
        <dbReference type="SAM" id="MobiDB-lite"/>
    </source>
</evidence>
<evidence type="ECO:0000259" key="5">
    <source>
        <dbReference type="PROSITE" id="PS50994"/>
    </source>
</evidence>
<dbReference type="SUPFAM" id="SSF53098">
    <property type="entry name" value="Ribonuclease H-like"/>
    <property type="match status" value="1"/>
</dbReference>
<organism evidence="6 7">
    <name type="scientific">Centaurea solstitialis</name>
    <name type="common">yellow star-thistle</name>
    <dbReference type="NCBI Taxonomy" id="347529"/>
    <lineage>
        <taxon>Eukaryota</taxon>
        <taxon>Viridiplantae</taxon>
        <taxon>Streptophyta</taxon>
        <taxon>Embryophyta</taxon>
        <taxon>Tracheophyta</taxon>
        <taxon>Spermatophyta</taxon>
        <taxon>Magnoliopsida</taxon>
        <taxon>eudicotyledons</taxon>
        <taxon>Gunneridae</taxon>
        <taxon>Pentapetalae</taxon>
        <taxon>asterids</taxon>
        <taxon>campanulids</taxon>
        <taxon>Asterales</taxon>
        <taxon>Asteraceae</taxon>
        <taxon>Carduoideae</taxon>
        <taxon>Cardueae</taxon>
        <taxon>Centaureinae</taxon>
        <taxon>Centaurea</taxon>
    </lineage>
</organism>
<dbReference type="PANTHER" id="PTHR42648:SF20">
    <property type="entry name" value="RNA-DIRECTED DNA POLYMERASE"/>
    <property type="match status" value="1"/>
</dbReference>
<dbReference type="InterPro" id="IPR001584">
    <property type="entry name" value="Integrase_cat-core"/>
</dbReference>
<dbReference type="Pfam" id="PF14223">
    <property type="entry name" value="Retrotran_gag_2"/>
    <property type="match status" value="1"/>
</dbReference>
<feature type="compositionally biased region" description="Basic and acidic residues" evidence="4">
    <location>
        <begin position="582"/>
        <end position="596"/>
    </location>
</feature>
<dbReference type="InterPro" id="IPR054722">
    <property type="entry name" value="PolX-like_BBD"/>
</dbReference>
<keyword evidence="3" id="KW-0378">Hydrolase</keyword>
<keyword evidence="7" id="KW-1185">Reference proteome</keyword>
<dbReference type="InterPro" id="IPR013103">
    <property type="entry name" value="RVT_2"/>
</dbReference>
<dbReference type="PANTHER" id="PTHR42648">
    <property type="entry name" value="TRANSPOSASE, PUTATIVE-RELATED"/>
    <property type="match status" value="1"/>
</dbReference>
<keyword evidence="2" id="KW-0479">Metal-binding</keyword>
<protein>
    <recommendedName>
        <fullName evidence="5">Integrase catalytic domain-containing protein</fullName>
    </recommendedName>
</protein>
<dbReference type="Gene3D" id="3.30.420.10">
    <property type="entry name" value="Ribonuclease H-like superfamily/Ribonuclease H"/>
    <property type="match status" value="1"/>
</dbReference>